<dbReference type="Gene3D" id="1.10.1750.10">
    <property type="match status" value="1"/>
</dbReference>
<dbReference type="GO" id="GO:0043565">
    <property type="term" value="F:sequence-specific DNA binding"/>
    <property type="evidence" value="ECO:0007669"/>
    <property type="project" value="InterPro"/>
</dbReference>
<name>A0AAE3VNV5_9HYPH</name>
<dbReference type="CDD" id="cd06571">
    <property type="entry name" value="Bac_DnaA_C"/>
    <property type="match status" value="1"/>
</dbReference>
<dbReference type="InterPro" id="IPR013159">
    <property type="entry name" value="DnaA_C"/>
</dbReference>
<dbReference type="InterPro" id="IPR010921">
    <property type="entry name" value="Trp_repressor/repl_initiator"/>
</dbReference>
<dbReference type="Proteomes" id="UP001229244">
    <property type="component" value="Unassembled WGS sequence"/>
</dbReference>
<dbReference type="GO" id="GO:0006270">
    <property type="term" value="P:DNA replication initiation"/>
    <property type="evidence" value="ECO:0007669"/>
    <property type="project" value="InterPro"/>
</dbReference>
<sequence length="139" mass="15187">MWGPSDPVVWQGERAGQTIGEPEREAARRVIEATVAAAFGLPLQELSAPTRRRANVAFARQVGMYVAHVALGLSLTETGQVFGRDRTTASHACRVVEDRRDDGDVDRMLDAIEAVVLAWKASLEGSRRTVEVHHPGRTS</sequence>
<evidence type="ECO:0000313" key="2">
    <source>
        <dbReference type="EMBL" id="MDQ0315111.1"/>
    </source>
</evidence>
<dbReference type="GO" id="GO:0006275">
    <property type="term" value="P:regulation of DNA replication"/>
    <property type="evidence" value="ECO:0007669"/>
    <property type="project" value="InterPro"/>
</dbReference>
<dbReference type="AlphaFoldDB" id="A0AAE3VNV5"/>
<gene>
    <name evidence="2" type="ORF">J2S73_001548</name>
</gene>
<feature type="domain" description="Chromosomal replication initiator DnaA C-terminal" evidence="1">
    <location>
        <begin position="27"/>
        <end position="96"/>
    </location>
</feature>
<reference evidence="2" key="1">
    <citation type="submission" date="2023-07" db="EMBL/GenBank/DDBJ databases">
        <title>Genomic Encyclopedia of Type Strains, Phase IV (KMG-IV): sequencing the most valuable type-strain genomes for metagenomic binning, comparative biology and taxonomic classification.</title>
        <authorList>
            <person name="Goeker M."/>
        </authorList>
    </citation>
    <scope>NUCLEOTIDE SEQUENCE</scope>
    <source>
        <strain evidence="2">DSM 21202</strain>
    </source>
</reference>
<proteinExistence type="predicted"/>
<protein>
    <submittedName>
        <fullName evidence="2">Chromosomal replication initiation ATPase DnaA</fullName>
    </submittedName>
</protein>
<accession>A0AAE3VNV5</accession>
<dbReference type="SUPFAM" id="SSF48295">
    <property type="entry name" value="TrpR-like"/>
    <property type="match status" value="1"/>
</dbReference>
<comment type="caution">
    <text evidence="2">The sequence shown here is derived from an EMBL/GenBank/DDBJ whole genome shotgun (WGS) entry which is preliminary data.</text>
</comment>
<dbReference type="Pfam" id="PF08299">
    <property type="entry name" value="Bac_DnaA_C"/>
    <property type="match status" value="1"/>
</dbReference>
<dbReference type="SMART" id="SM00760">
    <property type="entry name" value="Bac_DnaA_C"/>
    <property type="match status" value="1"/>
</dbReference>
<organism evidence="2 3">
    <name type="scientific">Amorphus orientalis</name>
    <dbReference type="NCBI Taxonomy" id="649198"/>
    <lineage>
        <taxon>Bacteria</taxon>
        <taxon>Pseudomonadati</taxon>
        <taxon>Pseudomonadota</taxon>
        <taxon>Alphaproteobacteria</taxon>
        <taxon>Hyphomicrobiales</taxon>
        <taxon>Amorphaceae</taxon>
        <taxon>Amorphus</taxon>
    </lineage>
</organism>
<dbReference type="RefSeq" id="WP_306884904.1">
    <property type="nucleotide sequence ID" value="NZ_JAUSUL010000001.1"/>
</dbReference>
<evidence type="ECO:0000313" key="3">
    <source>
        <dbReference type="Proteomes" id="UP001229244"/>
    </source>
</evidence>
<evidence type="ECO:0000259" key="1">
    <source>
        <dbReference type="SMART" id="SM00760"/>
    </source>
</evidence>
<dbReference type="GO" id="GO:0005524">
    <property type="term" value="F:ATP binding"/>
    <property type="evidence" value="ECO:0007669"/>
    <property type="project" value="InterPro"/>
</dbReference>
<keyword evidence="3" id="KW-1185">Reference proteome</keyword>
<dbReference type="EMBL" id="JAUSUL010000001">
    <property type="protein sequence ID" value="MDQ0315111.1"/>
    <property type="molecule type" value="Genomic_DNA"/>
</dbReference>